<sequence length="902" mass="103880">MTQKELPKAYDFHGTEERIYQWWDSQGYFQPTNDPNKPDFDPTKKPFVIAIPPPNVTGGLHLGHAMFVSIEDLMIRYHRMKGEPTLWIPGSDHAGIATQLQVEKALAQEGKTREDIGREAFIERTWSWKKKYGGMIQQQIRRLGASCDWTRERFTLDDGLSRAVREAFVTLYEKGLIYRGPRLVNWSPNLRTAVSDLEVEHSQEPGTLYYFKYPLADNPEEFLPVATTRPETILGDTAVAVHPDDPRYKKYVGRKALVPMLDREIPIIADEYVDREFGTGALKITPAHDPNDYDIAQRHNLDIINILNKDVTINENGGPYQGLDREECRKRLWADMKARGMVIKEEPYTLNVPRSQRGGEIIEPMISEQWFVKIDSIAKKAIDAVRDGDIRIVPDHFTKVYFNWMENIQDWCISRQLWWGHRIPVWYCDDCKGMTVQREDPAQCQHCGSTHIHQDDDVLDTWFSSGLWPFSTLGWPDETPDLKYFYPTSVLETGYDILFFWVARMIMDGLEFTDEAPFHTVYLHGLIRDEHGQKMSKTKGNVIDPLVVMDKLGTDALRFTLLVGSAPGNDMNLSEKKVEANRNFANKIWNAGRFVINAIANAPEKPEREPVWTPADEWLHARMREVVRNVNRLFESYQFGEAGRQIYDFFWSEFADWYIEIAKMQLRESGDRAFYTAWTLVRVLDKCLRMLSPFTPYVTEELWGHLKQAAQAKSELLCPDDPWAEALMIAQWPESKPEEGWEKEAVEKFANATMEHSRAFRTLKTELNIPANQAASGSIIATHEMLPVLEAQKDLIAYSSALKELEILTAVPDAEVYKQFHSSSIAATGSMIYLHTQEAVVDDKLREKLERELSEANSQIQRLENLLASDFANKAPAKVVENERTKLETYRQTAEKLKKQLK</sequence>
<dbReference type="GO" id="GO:0004832">
    <property type="term" value="F:valine-tRNA ligase activity"/>
    <property type="evidence" value="ECO:0007669"/>
    <property type="project" value="UniProtKB-UniRule"/>
</dbReference>
<dbReference type="SUPFAM" id="SSF47323">
    <property type="entry name" value="Anticodon-binding domain of a subclass of class I aminoacyl-tRNA synthetases"/>
    <property type="match status" value="1"/>
</dbReference>
<comment type="subunit">
    <text evidence="9">Monomer.</text>
</comment>
<feature type="binding site" evidence="9">
    <location>
        <position position="537"/>
    </location>
    <ligand>
        <name>ATP</name>
        <dbReference type="ChEBI" id="CHEBI:30616"/>
    </ligand>
</feature>
<keyword evidence="4 9" id="KW-0067">ATP-binding</keyword>
<dbReference type="InterPro" id="IPR013155">
    <property type="entry name" value="M/V/L/I-tRNA-synth_anticd-bd"/>
</dbReference>
<proteinExistence type="inferred from homology"/>
<dbReference type="GO" id="GO:0005524">
    <property type="term" value="F:ATP binding"/>
    <property type="evidence" value="ECO:0007669"/>
    <property type="project" value="UniProtKB-UniRule"/>
</dbReference>
<evidence type="ECO:0000259" key="10">
    <source>
        <dbReference type="Pfam" id="PF00133"/>
    </source>
</evidence>
<dbReference type="InterPro" id="IPR009008">
    <property type="entry name" value="Val/Leu/Ile-tRNA-synth_edit"/>
</dbReference>
<dbReference type="Pfam" id="PF00133">
    <property type="entry name" value="tRNA-synt_1"/>
    <property type="match status" value="1"/>
</dbReference>
<dbReference type="PRINTS" id="PR00986">
    <property type="entry name" value="TRNASYNTHVAL"/>
</dbReference>
<dbReference type="Gene3D" id="3.40.50.620">
    <property type="entry name" value="HUPs"/>
    <property type="match status" value="2"/>
</dbReference>
<dbReference type="Pfam" id="PF10458">
    <property type="entry name" value="Val_tRNA-synt_C"/>
    <property type="match status" value="1"/>
</dbReference>
<dbReference type="InterPro" id="IPR019499">
    <property type="entry name" value="Val-tRNA_synth_tRNA-bd"/>
</dbReference>
<keyword evidence="2 9" id="KW-0436">Ligase</keyword>
<feature type="short sequence motif" description="'HIGH' region" evidence="9">
    <location>
        <begin position="54"/>
        <end position="64"/>
    </location>
</feature>
<evidence type="ECO:0000259" key="12">
    <source>
        <dbReference type="Pfam" id="PF10458"/>
    </source>
</evidence>
<evidence type="ECO:0000256" key="6">
    <source>
        <dbReference type="ARBA" id="ARBA00023054"/>
    </source>
</evidence>
<keyword evidence="3 9" id="KW-0547">Nucleotide-binding</keyword>
<dbReference type="Pfam" id="PF08264">
    <property type="entry name" value="Anticodon_1"/>
    <property type="match status" value="1"/>
</dbReference>
<evidence type="ECO:0000256" key="9">
    <source>
        <dbReference type="HAMAP-Rule" id="MF_02004"/>
    </source>
</evidence>
<dbReference type="Gene3D" id="1.10.287.380">
    <property type="entry name" value="Valyl-tRNA synthetase, C-terminal domain"/>
    <property type="match status" value="1"/>
</dbReference>
<dbReference type="Gene3D" id="3.90.740.10">
    <property type="entry name" value="Valyl/Leucyl/Isoleucyl-tRNA synthetase, editing domain"/>
    <property type="match status" value="1"/>
</dbReference>
<dbReference type="InterPro" id="IPR009080">
    <property type="entry name" value="tRNAsynth_Ia_anticodon-bd"/>
</dbReference>
<feature type="short sequence motif" description="'KMSKS' region" evidence="9">
    <location>
        <begin position="534"/>
        <end position="538"/>
    </location>
</feature>
<comment type="domain">
    <text evidence="9">The C-terminal coiled-coil domain is crucial for aminoacylation activity.</text>
</comment>
<comment type="function">
    <text evidence="9">Catalyzes the attachment of valine to tRNA(Val). As ValRS can inadvertently accommodate and process structurally similar amino acids such as threonine, to avoid such errors, it has a 'posttransfer' editing activity that hydrolyzes mischarged Thr-tRNA(Val) in a tRNA-dependent manner.</text>
</comment>
<dbReference type="SUPFAM" id="SSF50677">
    <property type="entry name" value="ValRS/IleRS/LeuRS editing domain"/>
    <property type="match status" value="1"/>
</dbReference>
<evidence type="ECO:0000256" key="8">
    <source>
        <dbReference type="ARBA" id="ARBA00047552"/>
    </source>
</evidence>
<dbReference type="CDD" id="cd07962">
    <property type="entry name" value="Anticodon_Ia_Val"/>
    <property type="match status" value="1"/>
</dbReference>
<dbReference type="InterPro" id="IPR033705">
    <property type="entry name" value="Anticodon_Ia_Val"/>
</dbReference>
<dbReference type="CDD" id="cd00817">
    <property type="entry name" value="ValRS_core"/>
    <property type="match status" value="1"/>
</dbReference>
<dbReference type="EC" id="6.1.1.9" evidence="9"/>
<evidence type="ECO:0000256" key="2">
    <source>
        <dbReference type="ARBA" id="ARBA00022598"/>
    </source>
</evidence>
<dbReference type="InterPro" id="IPR002303">
    <property type="entry name" value="Valyl-tRNA_ligase"/>
</dbReference>
<dbReference type="FunFam" id="3.40.50.620:FF:000098">
    <property type="entry name" value="Valine--tRNA ligase"/>
    <property type="match status" value="1"/>
</dbReference>
<dbReference type="RefSeq" id="WP_116225467.1">
    <property type="nucleotide sequence ID" value="NZ_AP018437.1"/>
</dbReference>
<dbReference type="AlphaFoldDB" id="A0A347ZVF7"/>
<name>A0A347ZVF7_9CHLR</name>
<keyword evidence="5 9" id="KW-0648">Protein biosynthesis</keyword>
<keyword evidence="1 9" id="KW-0963">Cytoplasm</keyword>
<dbReference type="GO" id="GO:0005829">
    <property type="term" value="C:cytosol"/>
    <property type="evidence" value="ECO:0007669"/>
    <property type="project" value="TreeGrafter"/>
</dbReference>
<comment type="catalytic activity">
    <reaction evidence="8 9">
        <text>tRNA(Val) + L-valine + ATP = L-valyl-tRNA(Val) + AMP + diphosphate</text>
        <dbReference type="Rhea" id="RHEA:10704"/>
        <dbReference type="Rhea" id="RHEA-COMP:9672"/>
        <dbReference type="Rhea" id="RHEA-COMP:9708"/>
        <dbReference type="ChEBI" id="CHEBI:30616"/>
        <dbReference type="ChEBI" id="CHEBI:33019"/>
        <dbReference type="ChEBI" id="CHEBI:57762"/>
        <dbReference type="ChEBI" id="CHEBI:78442"/>
        <dbReference type="ChEBI" id="CHEBI:78537"/>
        <dbReference type="ChEBI" id="CHEBI:456215"/>
        <dbReference type="EC" id="6.1.1.9"/>
    </reaction>
</comment>
<reference evidence="13 14" key="1">
    <citation type="submission" date="2018-08" db="EMBL/GenBank/DDBJ databases">
        <title>Genomic Encyclopedia of Type Strains, Phase IV (KMG-IV): sequencing the most valuable type-strain genomes for metagenomic binning, comparative biology and taxonomic classification.</title>
        <authorList>
            <person name="Goeker M."/>
        </authorList>
    </citation>
    <scope>NUCLEOTIDE SEQUENCE [LARGE SCALE GENOMIC DNA]</scope>
    <source>
        <strain evidence="13 14">DSM 23923</strain>
    </source>
</reference>
<dbReference type="InterPro" id="IPR037118">
    <property type="entry name" value="Val-tRNA_synth_C_sf"/>
</dbReference>
<feature type="coiled-coil region" evidence="9">
    <location>
        <begin position="846"/>
        <end position="900"/>
    </location>
</feature>
<evidence type="ECO:0000256" key="1">
    <source>
        <dbReference type="ARBA" id="ARBA00022490"/>
    </source>
</evidence>
<dbReference type="GO" id="GO:0006438">
    <property type="term" value="P:valyl-tRNA aminoacylation"/>
    <property type="evidence" value="ECO:0007669"/>
    <property type="project" value="UniProtKB-UniRule"/>
</dbReference>
<dbReference type="InterPro" id="IPR002300">
    <property type="entry name" value="aa-tRNA-synth_Ia"/>
</dbReference>
<comment type="domain">
    <text evidence="9">ValRS has two distinct active sites: one for aminoacylation and one for editing. The misactivated threonine is translocated from the active site to the editing site.</text>
</comment>
<dbReference type="FunFam" id="3.40.50.620:FF:000020">
    <property type="entry name" value="Valine--tRNA ligase, mitochondrial"/>
    <property type="match status" value="1"/>
</dbReference>
<organism evidence="13 14">
    <name type="scientific">Pelolinea submarina</name>
    <dbReference type="NCBI Taxonomy" id="913107"/>
    <lineage>
        <taxon>Bacteria</taxon>
        <taxon>Bacillati</taxon>
        <taxon>Chloroflexota</taxon>
        <taxon>Anaerolineae</taxon>
        <taxon>Anaerolineales</taxon>
        <taxon>Anaerolineaceae</taxon>
        <taxon>Pelolinea</taxon>
    </lineage>
</organism>
<accession>A0A347ZVF7</accession>
<dbReference type="SUPFAM" id="SSF52374">
    <property type="entry name" value="Nucleotidylyl transferase"/>
    <property type="match status" value="1"/>
</dbReference>
<keyword evidence="14" id="KW-1185">Reference proteome</keyword>
<comment type="caution">
    <text evidence="13">The sequence shown here is derived from an EMBL/GenBank/DDBJ whole genome shotgun (WGS) entry which is preliminary data.</text>
</comment>
<dbReference type="Proteomes" id="UP000256388">
    <property type="component" value="Unassembled WGS sequence"/>
</dbReference>
<feature type="domain" description="Methionyl/Valyl/Leucyl/Isoleucyl-tRNA synthetase anticodon-binding" evidence="11">
    <location>
        <begin position="616"/>
        <end position="775"/>
    </location>
</feature>
<feature type="domain" description="Valyl-tRNA synthetase tRNA-binding arm" evidence="12">
    <location>
        <begin position="843"/>
        <end position="902"/>
    </location>
</feature>
<dbReference type="FunFam" id="3.90.740.10:FF:000005">
    <property type="entry name" value="Valine--tRNA ligase, mitochondrial"/>
    <property type="match status" value="1"/>
</dbReference>
<dbReference type="PROSITE" id="PS00178">
    <property type="entry name" value="AA_TRNA_LIGASE_I"/>
    <property type="match status" value="1"/>
</dbReference>
<keyword evidence="7 9" id="KW-0030">Aminoacyl-tRNA synthetase</keyword>
<dbReference type="PANTHER" id="PTHR11946">
    <property type="entry name" value="VALYL-TRNA SYNTHETASES"/>
    <property type="match status" value="1"/>
</dbReference>
<evidence type="ECO:0000256" key="4">
    <source>
        <dbReference type="ARBA" id="ARBA00022840"/>
    </source>
</evidence>
<gene>
    <name evidence="9" type="primary">valS</name>
    <name evidence="13" type="ORF">DFR64_2187</name>
</gene>
<dbReference type="InterPro" id="IPR001412">
    <property type="entry name" value="aa-tRNA-synth_I_CS"/>
</dbReference>
<feature type="domain" description="Aminoacyl-tRNA synthetase class Ia" evidence="10">
    <location>
        <begin position="19"/>
        <end position="574"/>
    </location>
</feature>
<comment type="similarity">
    <text evidence="9">Belongs to the class-I aminoacyl-tRNA synthetase family. ValS type 1 subfamily.</text>
</comment>
<dbReference type="NCBIfam" id="NF004349">
    <property type="entry name" value="PRK05729.1"/>
    <property type="match status" value="1"/>
</dbReference>
<dbReference type="InterPro" id="IPR010978">
    <property type="entry name" value="tRNA-bd_arm"/>
</dbReference>
<dbReference type="GO" id="GO:0002161">
    <property type="term" value="F:aminoacyl-tRNA deacylase activity"/>
    <property type="evidence" value="ECO:0007669"/>
    <property type="project" value="InterPro"/>
</dbReference>
<evidence type="ECO:0000256" key="5">
    <source>
        <dbReference type="ARBA" id="ARBA00022917"/>
    </source>
</evidence>
<evidence type="ECO:0000256" key="3">
    <source>
        <dbReference type="ARBA" id="ARBA00022741"/>
    </source>
</evidence>
<evidence type="ECO:0000259" key="11">
    <source>
        <dbReference type="Pfam" id="PF08264"/>
    </source>
</evidence>
<dbReference type="HAMAP" id="MF_02004">
    <property type="entry name" value="Val_tRNA_synth_type1"/>
    <property type="match status" value="1"/>
</dbReference>
<dbReference type="OrthoDB" id="9810365at2"/>
<dbReference type="SUPFAM" id="SSF46589">
    <property type="entry name" value="tRNA-binding arm"/>
    <property type="match status" value="1"/>
</dbReference>
<protein>
    <recommendedName>
        <fullName evidence="9">Valine--tRNA ligase</fullName>
        <ecNumber evidence="9">6.1.1.9</ecNumber>
    </recommendedName>
    <alternativeName>
        <fullName evidence="9">Valyl-tRNA synthetase</fullName>
        <shortName evidence="9">ValRS</shortName>
    </alternativeName>
</protein>
<dbReference type="NCBIfam" id="TIGR00422">
    <property type="entry name" value="valS"/>
    <property type="match status" value="1"/>
</dbReference>
<evidence type="ECO:0000256" key="7">
    <source>
        <dbReference type="ARBA" id="ARBA00023146"/>
    </source>
</evidence>
<dbReference type="PANTHER" id="PTHR11946:SF93">
    <property type="entry name" value="VALINE--TRNA LIGASE, CHLOROPLASTIC_MITOCHONDRIAL 2"/>
    <property type="match status" value="1"/>
</dbReference>
<dbReference type="EMBL" id="QUMS01000003">
    <property type="protein sequence ID" value="REG06985.1"/>
    <property type="molecule type" value="Genomic_DNA"/>
</dbReference>
<dbReference type="InterPro" id="IPR014729">
    <property type="entry name" value="Rossmann-like_a/b/a_fold"/>
</dbReference>
<dbReference type="Gene3D" id="1.10.730.10">
    <property type="entry name" value="Isoleucyl-tRNA Synthetase, Domain 1"/>
    <property type="match status" value="1"/>
</dbReference>
<evidence type="ECO:0000313" key="13">
    <source>
        <dbReference type="EMBL" id="REG06985.1"/>
    </source>
</evidence>
<evidence type="ECO:0000313" key="14">
    <source>
        <dbReference type="Proteomes" id="UP000256388"/>
    </source>
</evidence>
<comment type="subcellular location">
    <subcellularLocation>
        <location evidence="9">Cytoplasm</location>
    </subcellularLocation>
</comment>
<keyword evidence="6 9" id="KW-0175">Coiled coil</keyword>